<sequence length="156" mass="17487">MARSRSDAHTSAETIEDLEETLAFLVRGLEAAQRMRTYPMERAHYLLIRLIEREGPQTVVAAAQHLLLDGSTVTRQVAVMERRGLVEKTSHPGDARATVLTVTPAGFAAARRMREERLKRIENLFRDWPADDRANADAVLKRLNRSLAEIVRTAAG</sequence>
<dbReference type="PANTHER" id="PTHR33164:SF57">
    <property type="entry name" value="MARR-FAMILY TRANSCRIPTIONAL REGULATOR"/>
    <property type="match status" value="1"/>
</dbReference>
<dbReference type="AlphaFoldDB" id="A0A506U5G8"/>
<comment type="caution">
    <text evidence="2">The sequence shown here is derived from an EMBL/GenBank/DDBJ whole genome shotgun (WGS) entry which is preliminary data.</text>
</comment>
<protein>
    <submittedName>
        <fullName evidence="2">MarR family transcriptional regulator</fullName>
    </submittedName>
</protein>
<dbReference type="Proteomes" id="UP000320314">
    <property type="component" value="Unassembled WGS sequence"/>
</dbReference>
<dbReference type="PROSITE" id="PS50995">
    <property type="entry name" value="HTH_MARR_2"/>
    <property type="match status" value="1"/>
</dbReference>
<reference evidence="2 3" key="1">
    <citation type="submission" date="2019-06" db="EMBL/GenBank/DDBJ databases">
        <authorList>
            <person name="Li M."/>
        </authorList>
    </citation>
    <scope>NUCLEOTIDE SEQUENCE [LARGE SCALE GENOMIC DNA]</scope>
    <source>
        <strain evidence="2 3">BGMRC6574</strain>
    </source>
</reference>
<gene>
    <name evidence="2" type="ORF">FJU11_08985</name>
</gene>
<dbReference type="InterPro" id="IPR036390">
    <property type="entry name" value="WH_DNA-bd_sf"/>
</dbReference>
<dbReference type="InterPro" id="IPR039422">
    <property type="entry name" value="MarR/SlyA-like"/>
</dbReference>
<dbReference type="SMART" id="SM00347">
    <property type="entry name" value="HTH_MARR"/>
    <property type="match status" value="1"/>
</dbReference>
<dbReference type="Pfam" id="PF12802">
    <property type="entry name" value="MarR_2"/>
    <property type="match status" value="1"/>
</dbReference>
<dbReference type="InterPro" id="IPR000835">
    <property type="entry name" value="HTH_MarR-typ"/>
</dbReference>
<dbReference type="RefSeq" id="WP_141166709.1">
    <property type="nucleotide sequence ID" value="NZ_VHLH01000014.1"/>
</dbReference>
<dbReference type="GO" id="GO:0006950">
    <property type="term" value="P:response to stress"/>
    <property type="evidence" value="ECO:0007669"/>
    <property type="project" value="TreeGrafter"/>
</dbReference>
<evidence type="ECO:0000313" key="3">
    <source>
        <dbReference type="Proteomes" id="UP000320314"/>
    </source>
</evidence>
<evidence type="ECO:0000259" key="1">
    <source>
        <dbReference type="PROSITE" id="PS50995"/>
    </source>
</evidence>
<keyword evidence="3" id="KW-1185">Reference proteome</keyword>
<organism evidence="2 3">
    <name type="scientific">Pararhizobium mangrovi</name>
    <dbReference type="NCBI Taxonomy" id="2590452"/>
    <lineage>
        <taxon>Bacteria</taxon>
        <taxon>Pseudomonadati</taxon>
        <taxon>Pseudomonadota</taxon>
        <taxon>Alphaproteobacteria</taxon>
        <taxon>Hyphomicrobiales</taxon>
        <taxon>Rhizobiaceae</taxon>
        <taxon>Rhizobium/Agrobacterium group</taxon>
        <taxon>Pararhizobium</taxon>
    </lineage>
</organism>
<name>A0A506U5G8_9HYPH</name>
<dbReference type="InterPro" id="IPR036388">
    <property type="entry name" value="WH-like_DNA-bd_sf"/>
</dbReference>
<dbReference type="OrthoDB" id="7774677at2"/>
<evidence type="ECO:0000313" key="2">
    <source>
        <dbReference type="EMBL" id="TPW28698.1"/>
    </source>
</evidence>
<dbReference type="PANTHER" id="PTHR33164">
    <property type="entry name" value="TRANSCRIPTIONAL REGULATOR, MARR FAMILY"/>
    <property type="match status" value="1"/>
</dbReference>
<dbReference type="SUPFAM" id="SSF46785">
    <property type="entry name" value="Winged helix' DNA-binding domain"/>
    <property type="match status" value="1"/>
</dbReference>
<dbReference type="EMBL" id="VHLH01000014">
    <property type="protein sequence ID" value="TPW28698.1"/>
    <property type="molecule type" value="Genomic_DNA"/>
</dbReference>
<dbReference type="GO" id="GO:0003700">
    <property type="term" value="F:DNA-binding transcription factor activity"/>
    <property type="evidence" value="ECO:0007669"/>
    <property type="project" value="InterPro"/>
</dbReference>
<dbReference type="Gene3D" id="1.10.10.10">
    <property type="entry name" value="Winged helix-like DNA-binding domain superfamily/Winged helix DNA-binding domain"/>
    <property type="match status" value="1"/>
</dbReference>
<feature type="domain" description="HTH marR-type" evidence="1">
    <location>
        <begin position="1"/>
        <end position="145"/>
    </location>
</feature>
<proteinExistence type="predicted"/>
<accession>A0A506U5G8</accession>